<reference evidence="1 2" key="1">
    <citation type="journal article" date="2012" name="New Phytol.">
        <title>Insight into trade-off between wood decay and parasitism from the genome of a fungal forest pathogen.</title>
        <authorList>
            <person name="Olson A."/>
            <person name="Aerts A."/>
            <person name="Asiegbu F."/>
            <person name="Belbahri L."/>
            <person name="Bouzid O."/>
            <person name="Broberg A."/>
            <person name="Canback B."/>
            <person name="Coutinho P.M."/>
            <person name="Cullen D."/>
            <person name="Dalman K."/>
            <person name="Deflorio G."/>
            <person name="van Diepen L.T."/>
            <person name="Dunand C."/>
            <person name="Duplessis S."/>
            <person name="Durling M."/>
            <person name="Gonthier P."/>
            <person name="Grimwood J."/>
            <person name="Fossdal C.G."/>
            <person name="Hansson D."/>
            <person name="Henrissat B."/>
            <person name="Hietala A."/>
            <person name="Himmelstrand K."/>
            <person name="Hoffmeister D."/>
            <person name="Hogberg N."/>
            <person name="James T.Y."/>
            <person name="Karlsson M."/>
            <person name="Kohler A."/>
            <person name="Kues U."/>
            <person name="Lee Y.H."/>
            <person name="Lin Y.C."/>
            <person name="Lind M."/>
            <person name="Lindquist E."/>
            <person name="Lombard V."/>
            <person name="Lucas S."/>
            <person name="Lunden K."/>
            <person name="Morin E."/>
            <person name="Murat C."/>
            <person name="Park J."/>
            <person name="Raffaello T."/>
            <person name="Rouze P."/>
            <person name="Salamov A."/>
            <person name="Schmutz J."/>
            <person name="Solheim H."/>
            <person name="Stahlberg J."/>
            <person name="Velez H."/>
            <person name="de Vries R.P."/>
            <person name="Wiebenga A."/>
            <person name="Woodward S."/>
            <person name="Yakovlev I."/>
            <person name="Garbelotto M."/>
            <person name="Martin F."/>
            <person name="Grigoriev I.V."/>
            <person name="Stenlid J."/>
        </authorList>
    </citation>
    <scope>NUCLEOTIDE SEQUENCE [LARGE SCALE GENOMIC DNA]</scope>
    <source>
        <strain evidence="1 2">TC 32-1</strain>
    </source>
</reference>
<dbReference type="RefSeq" id="XP_009543830.1">
    <property type="nucleotide sequence ID" value="XM_009545535.1"/>
</dbReference>
<sequence length="174" mass="18637">MKHSPELDPLASCIPWDPSSSKGLIHCSILIDTRCALSTLYLGASLQTPWPHGIRPLNQAARARSFGDVVSLAQCASDILRASMGDPTLSFIAETAGGRAALREGLLQMRERDATARALSQELAWSGAARPSLEVAHHRVRAARPPPAVDRPLRVTQGAGDLCAMPWPSMPQGE</sequence>
<proteinExistence type="predicted"/>
<dbReference type="Proteomes" id="UP000030671">
    <property type="component" value="Unassembled WGS sequence"/>
</dbReference>
<evidence type="ECO:0000313" key="2">
    <source>
        <dbReference type="Proteomes" id="UP000030671"/>
    </source>
</evidence>
<name>W4KE83_HETIT</name>
<accession>W4KE83</accession>
<gene>
    <name evidence="1" type="ORF">HETIRDRAFT_449689</name>
</gene>
<dbReference type="InParanoid" id="W4KE83"/>
<dbReference type="AlphaFoldDB" id="W4KE83"/>
<keyword evidence="2" id="KW-1185">Reference proteome</keyword>
<dbReference type="GeneID" id="20675974"/>
<organism evidence="1 2">
    <name type="scientific">Heterobasidion irregulare (strain TC 32-1)</name>
    <dbReference type="NCBI Taxonomy" id="747525"/>
    <lineage>
        <taxon>Eukaryota</taxon>
        <taxon>Fungi</taxon>
        <taxon>Dikarya</taxon>
        <taxon>Basidiomycota</taxon>
        <taxon>Agaricomycotina</taxon>
        <taxon>Agaricomycetes</taxon>
        <taxon>Russulales</taxon>
        <taxon>Bondarzewiaceae</taxon>
        <taxon>Heterobasidion</taxon>
        <taxon>Heterobasidion annosum species complex</taxon>
    </lineage>
</organism>
<dbReference type="HOGENOM" id="CLU_1540261_0_0_1"/>
<protein>
    <submittedName>
        <fullName evidence="1">Uncharacterized protein</fullName>
    </submittedName>
</protein>
<dbReference type="KEGG" id="hir:HETIRDRAFT_449689"/>
<dbReference type="EMBL" id="KI925456">
    <property type="protein sequence ID" value="ETW84123.1"/>
    <property type="molecule type" value="Genomic_DNA"/>
</dbReference>
<evidence type="ECO:0000313" key="1">
    <source>
        <dbReference type="EMBL" id="ETW84123.1"/>
    </source>
</evidence>